<dbReference type="InterPro" id="IPR014757">
    <property type="entry name" value="Tscrpt_reg_IclR_C"/>
</dbReference>
<comment type="caution">
    <text evidence="2">The sequence shown here is derived from an EMBL/GenBank/DDBJ whole genome shotgun (WGS) entry which is preliminary data.</text>
</comment>
<dbReference type="Proteomes" id="UP001589536">
    <property type="component" value="Unassembled WGS sequence"/>
</dbReference>
<keyword evidence="3" id="KW-1185">Reference proteome</keyword>
<reference evidence="2 3" key="1">
    <citation type="submission" date="2024-09" db="EMBL/GenBank/DDBJ databases">
        <authorList>
            <person name="Sun Q."/>
            <person name="Mori K."/>
        </authorList>
    </citation>
    <scope>NUCLEOTIDE SEQUENCE [LARGE SCALE GENOMIC DNA]</scope>
    <source>
        <strain evidence="2 3">JCM 13519</strain>
    </source>
</reference>
<dbReference type="Gene3D" id="3.30.450.40">
    <property type="match status" value="1"/>
</dbReference>
<proteinExistence type="predicted"/>
<accession>A0ABV5UTL6</accession>
<organism evidence="2 3">
    <name type="scientific">Arthrobacter methylotrophus</name>
    <dbReference type="NCBI Taxonomy" id="121291"/>
    <lineage>
        <taxon>Bacteria</taxon>
        <taxon>Bacillati</taxon>
        <taxon>Actinomycetota</taxon>
        <taxon>Actinomycetes</taxon>
        <taxon>Micrococcales</taxon>
        <taxon>Micrococcaceae</taxon>
        <taxon>Arthrobacter</taxon>
    </lineage>
</organism>
<protein>
    <submittedName>
        <fullName evidence="2">IclR family transcriptional regulator</fullName>
    </submittedName>
</protein>
<dbReference type="EMBL" id="JBHMBH010000034">
    <property type="protein sequence ID" value="MFB9715562.1"/>
    <property type="molecule type" value="Genomic_DNA"/>
</dbReference>
<gene>
    <name evidence="2" type="ORF">ACFFPI_15780</name>
</gene>
<dbReference type="PROSITE" id="PS51078">
    <property type="entry name" value="ICLR_ED"/>
    <property type="match status" value="1"/>
</dbReference>
<sequence>RFTGEASEINELAQGTASLALPVRLPDGSAGAALCLSGPSERFPAICEHAEAARELTSRLAPFLY</sequence>
<feature type="domain" description="IclR-ED" evidence="1">
    <location>
        <begin position="1"/>
        <end position="65"/>
    </location>
</feature>
<name>A0ABV5UTL6_9MICC</name>
<dbReference type="SUPFAM" id="SSF55781">
    <property type="entry name" value="GAF domain-like"/>
    <property type="match status" value="1"/>
</dbReference>
<evidence type="ECO:0000313" key="2">
    <source>
        <dbReference type="EMBL" id="MFB9715562.1"/>
    </source>
</evidence>
<evidence type="ECO:0000259" key="1">
    <source>
        <dbReference type="PROSITE" id="PS51078"/>
    </source>
</evidence>
<dbReference type="InterPro" id="IPR029016">
    <property type="entry name" value="GAF-like_dom_sf"/>
</dbReference>
<evidence type="ECO:0000313" key="3">
    <source>
        <dbReference type="Proteomes" id="UP001589536"/>
    </source>
</evidence>
<feature type="non-terminal residue" evidence="2">
    <location>
        <position position="1"/>
    </location>
</feature>